<reference evidence="1 2" key="1">
    <citation type="submission" date="2024-04" db="EMBL/GenBank/DDBJ databases">
        <title>Phyllosticta paracitricarpa is synonymous to the EU quarantine fungus P. citricarpa based on phylogenomic analyses.</title>
        <authorList>
            <consortium name="Lawrence Berkeley National Laboratory"/>
            <person name="Van Ingen-Buijs V.A."/>
            <person name="Van Westerhoven A.C."/>
            <person name="Haridas S."/>
            <person name="Skiadas P."/>
            <person name="Martin F."/>
            <person name="Groenewald J.Z."/>
            <person name="Crous P.W."/>
            <person name="Seidl M.F."/>
        </authorList>
    </citation>
    <scope>NUCLEOTIDE SEQUENCE [LARGE SCALE GENOMIC DNA]</scope>
    <source>
        <strain evidence="1 2">CBS 123374</strain>
    </source>
</reference>
<accession>A0ABR1YGQ4</accession>
<proteinExistence type="predicted"/>
<evidence type="ECO:0000313" key="2">
    <source>
        <dbReference type="Proteomes" id="UP001492380"/>
    </source>
</evidence>
<organism evidence="1 2">
    <name type="scientific">Phyllosticta capitalensis</name>
    <dbReference type="NCBI Taxonomy" id="121624"/>
    <lineage>
        <taxon>Eukaryota</taxon>
        <taxon>Fungi</taxon>
        <taxon>Dikarya</taxon>
        <taxon>Ascomycota</taxon>
        <taxon>Pezizomycotina</taxon>
        <taxon>Dothideomycetes</taxon>
        <taxon>Dothideomycetes incertae sedis</taxon>
        <taxon>Botryosphaeriales</taxon>
        <taxon>Phyllostictaceae</taxon>
        <taxon>Phyllosticta</taxon>
    </lineage>
</organism>
<dbReference type="EMBL" id="JBBWRZ010000009">
    <property type="protein sequence ID" value="KAK8228934.1"/>
    <property type="molecule type" value="Genomic_DNA"/>
</dbReference>
<gene>
    <name evidence="1" type="ORF">HDK90DRAFT_341503</name>
</gene>
<name>A0ABR1YGQ4_9PEZI</name>
<evidence type="ECO:0000313" key="1">
    <source>
        <dbReference type="EMBL" id="KAK8228934.1"/>
    </source>
</evidence>
<sequence length="257" mass="28995">MRLQLPRYVIGQLVSSMEMSYVASFWAHRREVGSRTGPNMPLLVVSFSSFSRRTFVLCIGISSLPFALPIPLSARCYWNYVSYYLSSCMGRNFPSPFLACLPAIEQAVSHPGFYTSAPPFLHHLPRIYTTASVRPSTRPSASPPVSSHHTCICRARLKNTIRPGRRQRFPATRIPFCPCSKDLPDSGEQGRHFGLSRAVCAVESKTSGERRPKFGIDRGLRWWDFQVRHTMLKAVVMGEHWIDWELPVGLANGVPEL</sequence>
<protein>
    <submittedName>
        <fullName evidence="1">Uncharacterized protein</fullName>
    </submittedName>
</protein>
<keyword evidence="2" id="KW-1185">Reference proteome</keyword>
<comment type="caution">
    <text evidence="1">The sequence shown here is derived from an EMBL/GenBank/DDBJ whole genome shotgun (WGS) entry which is preliminary data.</text>
</comment>
<dbReference type="Proteomes" id="UP001492380">
    <property type="component" value="Unassembled WGS sequence"/>
</dbReference>